<evidence type="ECO:0000313" key="3">
    <source>
        <dbReference type="Proteomes" id="UP000247346"/>
    </source>
</evidence>
<dbReference type="RefSeq" id="WP_010342610.1">
    <property type="nucleotide sequence ID" value="NZ_JXQE01000055.1"/>
</dbReference>
<organism evidence="2 3">
    <name type="scientific">Xanthomonas sacchari</name>
    <dbReference type="NCBI Taxonomy" id="56458"/>
    <lineage>
        <taxon>Bacteria</taxon>
        <taxon>Pseudomonadati</taxon>
        <taxon>Pseudomonadota</taxon>
        <taxon>Gammaproteobacteria</taxon>
        <taxon>Lysobacterales</taxon>
        <taxon>Lysobacteraceae</taxon>
        <taxon>Xanthomonas</taxon>
    </lineage>
</organism>
<comment type="caution">
    <text evidence="2">The sequence shown here is derived from an EMBL/GenBank/DDBJ whole genome shotgun (WGS) entry which is preliminary data.</text>
</comment>
<dbReference type="OrthoDB" id="5946241at2"/>
<reference evidence="2 3" key="1">
    <citation type="submission" date="2016-08" db="EMBL/GenBank/DDBJ databases">
        <authorList>
            <person name="Seilhamer J.J."/>
        </authorList>
    </citation>
    <scope>NUCLEOTIDE SEQUENCE [LARGE SCALE GENOMIC DNA]</scope>
    <source>
        <strain evidence="2 3">CFBP4641</strain>
    </source>
</reference>
<evidence type="ECO:0000256" key="1">
    <source>
        <dbReference type="SAM" id="SignalP"/>
    </source>
</evidence>
<evidence type="ECO:0000313" key="2">
    <source>
        <dbReference type="EMBL" id="PPU81648.1"/>
    </source>
</evidence>
<dbReference type="AlphaFoldDB" id="A0A2P5Z279"/>
<name>A0A2P5Z279_9XANT</name>
<feature type="chain" id="PRO_5015197089" description="DUF2268 domain-containing protein" evidence="1">
    <location>
        <begin position="20"/>
        <end position="328"/>
    </location>
</feature>
<feature type="signal peptide" evidence="1">
    <location>
        <begin position="1"/>
        <end position="19"/>
    </location>
</feature>
<sequence>MTCICLAIGLSTIAFSASAAPATHYVDLATPFEQAALETAGQPDDARIAAVRSRIDAMLPGLYPEGAGTDKRIDAALHQLSADHEDYDRAITDFPAALSGAILRFKRVFPGFASPLPIYLYHSLGQRDGGSDYLQPGHRHVMLFGADLIAKYHADDSLEPFLIHELFHLQHARHFADCDQLWCTLWQEALAVDATATLVPQATDHQLLLDIPAPIRAATDRRWSVALCFVAAHFDDADSAATSSALQMGGHPPDGLPDRFGYYLGLRLAQATGLDIARLSRLDNKAARPIARAALAKLMTDAAVTCAAPSVSPATMRQQTNGAPGDGR</sequence>
<dbReference type="Proteomes" id="UP000247346">
    <property type="component" value="Unassembled WGS sequence"/>
</dbReference>
<accession>A0A2P5Z279</accession>
<dbReference type="EMBL" id="MDEK01000012">
    <property type="protein sequence ID" value="PPU81648.1"/>
    <property type="molecule type" value="Genomic_DNA"/>
</dbReference>
<proteinExistence type="predicted"/>
<protein>
    <recommendedName>
        <fullName evidence="4">DUF2268 domain-containing protein</fullName>
    </recommendedName>
</protein>
<gene>
    <name evidence="2" type="ORF">XsacCFBP4641_13855</name>
</gene>
<evidence type="ECO:0008006" key="4">
    <source>
        <dbReference type="Google" id="ProtNLM"/>
    </source>
</evidence>
<keyword evidence="1" id="KW-0732">Signal</keyword>